<feature type="compositionally biased region" description="Low complexity" evidence="1">
    <location>
        <begin position="401"/>
        <end position="425"/>
    </location>
</feature>
<accession>A0A3R6Y344</accession>
<dbReference type="AlphaFoldDB" id="A0A3R6Y344"/>
<evidence type="ECO:0000313" key="3">
    <source>
        <dbReference type="EMBL" id="RHZ31435.1"/>
    </source>
</evidence>
<evidence type="ECO:0000256" key="1">
    <source>
        <dbReference type="SAM" id="MobiDB-lite"/>
    </source>
</evidence>
<evidence type="ECO:0000259" key="2">
    <source>
        <dbReference type="SMART" id="SM00355"/>
    </source>
</evidence>
<feature type="compositionally biased region" description="Low complexity" evidence="1">
    <location>
        <begin position="951"/>
        <end position="962"/>
    </location>
</feature>
<proteinExistence type="predicted"/>
<evidence type="ECO:0000313" key="4">
    <source>
        <dbReference type="Proteomes" id="UP000285430"/>
    </source>
</evidence>
<dbReference type="VEuPathDB" id="FungiDB:H257_11988"/>
<dbReference type="EMBL" id="QUTH01001189">
    <property type="protein sequence ID" value="RHZ31435.1"/>
    <property type="molecule type" value="Genomic_DNA"/>
</dbReference>
<feature type="region of interest" description="Disordered" evidence="1">
    <location>
        <begin position="943"/>
        <end position="962"/>
    </location>
</feature>
<feature type="compositionally biased region" description="Low complexity" evidence="1">
    <location>
        <begin position="572"/>
        <end position="583"/>
    </location>
</feature>
<feature type="domain" description="C2H2-type" evidence="2">
    <location>
        <begin position="792"/>
        <end position="816"/>
    </location>
</feature>
<reference evidence="3 4" key="1">
    <citation type="submission" date="2018-08" db="EMBL/GenBank/DDBJ databases">
        <title>Aphanomyces genome sequencing and annotation.</title>
        <authorList>
            <person name="Minardi D."/>
            <person name="Oidtmann B."/>
            <person name="Van Der Giezen M."/>
            <person name="Studholme D.J."/>
        </authorList>
    </citation>
    <scope>NUCLEOTIDE SEQUENCE [LARGE SCALE GENOMIC DNA]</scope>
    <source>
        <strain evidence="3 4">Da</strain>
    </source>
</reference>
<protein>
    <recommendedName>
        <fullName evidence="2">C2H2-type domain-containing protein</fullName>
    </recommendedName>
</protein>
<feature type="region of interest" description="Disordered" evidence="1">
    <location>
        <begin position="388"/>
        <end position="432"/>
    </location>
</feature>
<sequence length="1150" mass="121745">MPKSMASLPAAIDDNVHAVARFSRVPNEFGITPAEPSQFFSDASVAEIASTGITAEPLKNVLPTQPGLPEMGRSVKSTVSSQIQAELEGDLSPSPDKVVAAITELCGRCPSSAFHEKGLSPSTTMNEVYVSTAVSHVSCSSPARAGPSPSTANFVAPPTAAIDATTPAAPSTLVRPFQLLSSDLQVARVRPATPPRLRQPTRRFSAPASTGTCFSAPSVCDPNLVTTVHDHDAKTFKCALCLDLSFAAFAALRRHRTTTHAGTAFADAYRPSCGCDESFTTRLLALRHSNACAPTAAPTPSPLRPFVPHAVRAAFPAVPALTAALAEVAADEECTNQNNTTLAVAPPLASRFAASGAGIPPQPCVSTLAVDHAVPTASPARPLLSSPPLSLAPALTPPPSDALAQSQQLPLAASSSSPPLSTAPVTTPPPNEVVLEQQLPPVIVAAAAPATTTTPSQRGEVLPEPVETPVQISLAAAALLDSIIAAIEPPLAAPAHDPTTRQQRLVVPTVLPPTIVEVMDLALSALVTTTTARLDDSDSWTTAEPIMAAFPAALTRVLLDSLGDLRPPPPSTSRAASSAAASRRPIPLVTTVQLDHRREDAQAHLHAVQASAESNSRQVYRARRKLGRLNKAHARAHLRHLFVTNEKRCVESIFRQANGLSPKSMSCAIPTDDLVKHFAATNRPPHVVAQGLEVHTASSTLSAALSSSPRAPAIALPPDATNTSMPSTMVRPFQLLSSDLQVARVRPAMQPRLRQPTRRFSAPASTGTCFSAPSVCDPNLVTTVHDHDAKTFKCALCLDLSFAAFAALRRHRTTTHAGSAFADAYPAPATTTTPSQRGEVLPEPVETPVQISLAAAALLDSIIAAIEPPLAAPAHDPTTRQQRLVVPTVLPPTIVEVMDLALSALVTTTTARLDDSDSWTTAEPIMAAFPAALTRVLLDSLGDLRPPPPSTSRAASSAAASRRPIPLVTTVQLDHRREDAQAHLHAVQASAESNSRQVYRARRKLGRLNKAHARAHLRHLFVTNEKRCVESIFRQANGLSPKSMSCAIPTDDLVKHFAATNRPPVAFDPQRPKQPIASLKTQHADISSVWTDVVATLRQYNLRLQTRGDDHFDIKFPHMAKSATTKNIAREMKMHIKLGHALACLPGAHF</sequence>
<dbReference type="InterPro" id="IPR013087">
    <property type="entry name" value="Znf_C2H2_type"/>
</dbReference>
<dbReference type="VEuPathDB" id="FungiDB:H257_11987"/>
<gene>
    <name evidence="3" type="ORF">DYB37_003977</name>
</gene>
<dbReference type="Proteomes" id="UP000285430">
    <property type="component" value="Unassembled WGS sequence"/>
</dbReference>
<comment type="caution">
    <text evidence="3">The sequence shown here is derived from an EMBL/GenBank/DDBJ whole genome shotgun (WGS) entry which is preliminary data.</text>
</comment>
<name>A0A3R6Y344_APHAT</name>
<feature type="domain" description="C2H2-type" evidence="2">
    <location>
        <begin position="236"/>
        <end position="260"/>
    </location>
</feature>
<organism evidence="3 4">
    <name type="scientific">Aphanomyces astaci</name>
    <name type="common">Crayfish plague agent</name>
    <dbReference type="NCBI Taxonomy" id="112090"/>
    <lineage>
        <taxon>Eukaryota</taxon>
        <taxon>Sar</taxon>
        <taxon>Stramenopiles</taxon>
        <taxon>Oomycota</taxon>
        <taxon>Saprolegniomycetes</taxon>
        <taxon>Saprolegniales</taxon>
        <taxon>Verrucalvaceae</taxon>
        <taxon>Aphanomyces</taxon>
    </lineage>
</organism>
<feature type="region of interest" description="Disordered" evidence="1">
    <location>
        <begin position="564"/>
        <end position="583"/>
    </location>
</feature>
<dbReference type="SMART" id="SM00355">
    <property type="entry name" value="ZnF_C2H2"/>
    <property type="match status" value="2"/>
</dbReference>